<dbReference type="PANTHER" id="PTHR12953">
    <property type="entry name" value="MEMBRANE PROTEIN CH1 RELATED"/>
    <property type="match status" value="1"/>
</dbReference>
<evidence type="ECO:0000313" key="10">
    <source>
        <dbReference type="Proteomes" id="UP000007259"/>
    </source>
</evidence>
<keyword evidence="4 7" id="KW-0472">Membrane</keyword>
<dbReference type="PhylomeDB" id="E9B0F6"/>
<keyword evidence="2 7" id="KW-0812">Transmembrane</keyword>
<organism evidence="9 10">
    <name type="scientific">Leishmania mexicana (strain MHOM/GT/2001/U1103)</name>
    <dbReference type="NCBI Taxonomy" id="929439"/>
    <lineage>
        <taxon>Eukaryota</taxon>
        <taxon>Discoba</taxon>
        <taxon>Euglenozoa</taxon>
        <taxon>Kinetoplastea</taxon>
        <taxon>Metakinetoplastina</taxon>
        <taxon>Trypanosomatida</taxon>
        <taxon>Trypanosomatidae</taxon>
        <taxon>Leishmaniinae</taxon>
        <taxon>Leishmania</taxon>
    </lineage>
</organism>
<dbReference type="RefSeq" id="XP_003877178.1">
    <property type="nucleotide sequence ID" value="XM_003877129.1"/>
</dbReference>
<gene>
    <name evidence="9" type="ORF">LMXM_29_0320</name>
</gene>
<dbReference type="InterPro" id="IPR045120">
    <property type="entry name" value="Suco/Slp1-like"/>
</dbReference>
<dbReference type="GO" id="GO:0005737">
    <property type="term" value="C:cytoplasm"/>
    <property type="evidence" value="ECO:0007669"/>
    <property type="project" value="TreeGrafter"/>
</dbReference>
<comment type="subcellular location">
    <subcellularLocation>
        <location evidence="1">Endomembrane system</location>
    </subcellularLocation>
</comment>
<dbReference type="OrthoDB" id="266334at2759"/>
<evidence type="ECO:0000256" key="5">
    <source>
        <dbReference type="SAM" id="Coils"/>
    </source>
</evidence>
<keyword evidence="5" id="KW-0175">Coiled coil</keyword>
<dbReference type="PROSITE" id="PS51469">
    <property type="entry name" value="SUN"/>
    <property type="match status" value="1"/>
</dbReference>
<dbReference type="GO" id="GO:0016020">
    <property type="term" value="C:membrane"/>
    <property type="evidence" value="ECO:0007669"/>
    <property type="project" value="InterPro"/>
</dbReference>
<evidence type="ECO:0000259" key="8">
    <source>
        <dbReference type="PROSITE" id="PS51469"/>
    </source>
</evidence>
<feature type="region of interest" description="Disordered" evidence="6">
    <location>
        <begin position="567"/>
        <end position="589"/>
    </location>
</feature>
<evidence type="ECO:0000256" key="7">
    <source>
        <dbReference type="SAM" id="Phobius"/>
    </source>
</evidence>
<feature type="domain" description="SUN" evidence="8">
    <location>
        <begin position="38"/>
        <end position="202"/>
    </location>
</feature>
<feature type="compositionally biased region" description="Low complexity" evidence="6">
    <location>
        <begin position="251"/>
        <end position="262"/>
    </location>
</feature>
<dbReference type="Pfam" id="PF07738">
    <property type="entry name" value="Sad1_UNC"/>
    <property type="match status" value="1"/>
</dbReference>
<dbReference type="GO" id="GO:0012505">
    <property type="term" value="C:endomembrane system"/>
    <property type="evidence" value="ECO:0007669"/>
    <property type="project" value="UniProtKB-SubCell"/>
</dbReference>
<dbReference type="AlphaFoldDB" id="E9B0F6"/>
<name>E9B0F6_LEIMU</name>
<reference evidence="9 10" key="1">
    <citation type="journal article" date="2011" name="Genome Res.">
        <title>Chromosome and gene copy number variation allow major structural change between species and strains of Leishmania.</title>
        <authorList>
            <person name="Rogers M.B."/>
            <person name="Hilley J.D."/>
            <person name="Dickens N.J."/>
            <person name="Wilkes J."/>
            <person name="Bates P.A."/>
            <person name="Depledge D.P."/>
            <person name="Harris D."/>
            <person name="Her Y."/>
            <person name="Herzyk P."/>
            <person name="Imamura H."/>
            <person name="Otto T.D."/>
            <person name="Sanders M."/>
            <person name="Seeger K."/>
            <person name="Dujardin J.C."/>
            <person name="Berriman M."/>
            <person name="Smith D.F."/>
            <person name="Hertz-Fowler C."/>
            <person name="Mottram J.C."/>
        </authorList>
    </citation>
    <scope>NUCLEOTIDE SEQUENCE [LARGE SCALE GENOMIC DNA]</scope>
    <source>
        <strain evidence="9 10">MHOM/GT/2001/U1103</strain>
    </source>
</reference>
<dbReference type="Proteomes" id="UP000007259">
    <property type="component" value="Chromosome 29"/>
</dbReference>
<dbReference type="KEGG" id="lmi:LMXM_29_0320"/>
<dbReference type="GeneID" id="13451653"/>
<sequence length="589" mass="62789">MRPQERLTVLCTLLLLLVYMLFSAPLEFLTVFWRPTTSAAVGVSSPSPLKRLSTGSAPGLSTNYASLYLGAAVVSMEPSSCHGGVALISESVDKYVLCPCDAPRKQFVVQVIRDVQVRSVMVRNAEHFSSGVRNFTLLGSLQYPTPTWLVLGHFEAEQRRGRQYFDVTPRSRVRFIKLQWATSYGPEPWCTITSFQVYGIDVLETLTRYDGGDDLVAGEDAAGPSGGLRDTPDMNRLHLPALPPTLEEVTAPSLAGSSAAPSRNGATSAKDARMPTLSIEELAAGMRDSAAATVGASRGVDADDLLLAPVDVGVSAETGPLSQPDADAKLPSPTNSIALAATAPVFPSPNCSSAQPIGWNTSLKCAITDLAALWGSCAATTPGASDFTAVTTPTSAPTLPVSTSSRKGLSASGSIYRSPAGSLLTNLLRQQRSTHHELTLLMQRERHLAQELNRTRILLSDFYAKYKAAERESSEYRDRLHGLQLNLQLLQERFLLREHSNCGGEGGGAGRSGGSIMRSDTAMAVTSFVLLALTGILMLMYSSSSSRSVAGSPSGWGRYYNIGRGGGEVGSGGGNGPPLWPRHQRGRAR</sequence>
<dbReference type="EMBL" id="FR799582">
    <property type="protein sequence ID" value="CBZ28710.1"/>
    <property type="molecule type" value="Genomic_DNA"/>
</dbReference>
<dbReference type="VEuPathDB" id="TriTrypDB:LmxM.29.0320"/>
<dbReference type="PANTHER" id="PTHR12953:SF0">
    <property type="entry name" value="SUN DOMAIN-CONTAINING OSSIFICATION FACTOR"/>
    <property type="match status" value="1"/>
</dbReference>
<feature type="coiled-coil region" evidence="5">
    <location>
        <begin position="466"/>
        <end position="493"/>
    </location>
</feature>
<feature type="region of interest" description="Disordered" evidence="6">
    <location>
        <begin position="217"/>
        <end position="272"/>
    </location>
</feature>
<dbReference type="OMA" id="CTITSFQ"/>
<evidence type="ECO:0000256" key="2">
    <source>
        <dbReference type="ARBA" id="ARBA00022692"/>
    </source>
</evidence>
<dbReference type="InterPro" id="IPR012919">
    <property type="entry name" value="SUN_dom"/>
</dbReference>
<proteinExistence type="predicted"/>
<evidence type="ECO:0000256" key="6">
    <source>
        <dbReference type="SAM" id="MobiDB-lite"/>
    </source>
</evidence>
<feature type="transmembrane region" description="Helical" evidence="7">
    <location>
        <begin position="521"/>
        <end position="541"/>
    </location>
</feature>
<evidence type="ECO:0000256" key="3">
    <source>
        <dbReference type="ARBA" id="ARBA00022989"/>
    </source>
</evidence>
<feature type="compositionally biased region" description="Gly residues" evidence="6">
    <location>
        <begin position="567"/>
        <end position="576"/>
    </location>
</feature>
<accession>E9B0F6</accession>
<dbReference type="GO" id="GO:0034975">
    <property type="term" value="P:protein folding in endoplasmic reticulum"/>
    <property type="evidence" value="ECO:0007669"/>
    <property type="project" value="TreeGrafter"/>
</dbReference>
<evidence type="ECO:0000256" key="4">
    <source>
        <dbReference type="ARBA" id="ARBA00023136"/>
    </source>
</evidence>
<evidence type="ECO:0000256" key="1">
    <source>
        <dbReference type="ARBA" id="ARBA00004308"/>
    </source>
</evidence>
<keyword evidence="10" id="KW-1185">Reference proteome</keyword>
<evidence type="ECO:0000313" key="9">
    <source>
        <dbReference type="EMBL" id="CBZ28710.1"/>
    </source>
</evidence>
<protein>
    <recommendedName>
        <fullName evidence="8">SUN domain-containing protein</fullName>
    </recommendedName>
</protein>
<keyword evidence="3 7" id="KW-1133">Transmembrane helix</keyword>